<dbReference type="EMBL" id="JSAM01000111">
    <property type="protein sequence ID" value="KIA76624.1"/>
    <property type="molecule type" value="Genomic_DNA"/>
</dbReference>
<dbReference type="SUPFAM" id="SSF52540">
    <property type="entry name" value="P-loop containing nucleoside triphosphate hydrolases"/>
    <property type="match status" value="1"/>
</dbReference>
<comment type="subcellular location">
    <subcellularLocation>
        <location evidence="1">Cytoplasm</location>
    </subcellularLocation>
</comment>
<dbReference type="InterPro" id="IPR003442">
    <property type="entry name" value="T6A_TsaE"/>
</dbReference>
<evidence type="ECO:0000256" key="6">
    <source>
        <dbReference type="ARBA" id="ARBA00022723"/>
    </source>
</evidence>
<dbReference type="Pfam" id="PF02367">
    <property type="entry name" value="TsaE"/>
    <property type="match status" value="1"/>
</dbReference>
<evidence type="ECO:0000256" key="8">
    <source>
        <dbReference type="ARBA" id="ARBA00022840"/>
    </source>
</evidence>
<dbReference type="NCBIfam" id="TIGR00150">
    <property type="entry name" value="T6A_YjeE"/>
    <property type="match status" value="1"/>
</dbReference>
<dbReference type="PANTHER" id="PTHR33540:SF2">
    <property type="entry name" value="TRNA THREONYLCARBAMOYLADENOSINE BIOSYNTHESIS PROTEIN TSAE"/>
    <property type="match status" value="1"/>
</dbReference>
<keyword evidence="7" id="KW-0547">Nucleotide-binding</keyword>
<dbReference type="PATRIC" id="fig|83552.4.peg.2273"/>
<comment type="caution">
    <text evidence="11">The sequence shown here is derived from an EMBL/GenBank/DDBJ whole genome shotgun (WGS) entry which is preliminary data.</text>
</comment>
<evidence type="ECO:0000256" key="4">
    <source>
        <dbReference type="ARBA" id="ARBA00022490"/>
    </source>
</evidence>
<evidence type="ECO:0000256" key="9">
    <source>
        <dbReference type="ARBA" id="ARBA00022842"/>
    </source>
</evidence>
<dbReference type="Proteomes" id="UP000031307">
    <property type="component" value="Unassembled WGS sequence"/>
</dbReference>
<dbReference type="Gene3D" id="3.40.50.300">
    <property type="entry name" value="P-loop containing nucleotide triphosphate hydrolases"/>
    <property type="match status" value="1"/>
</dbReference>
<keyword evidence="9" id="KW-0460">Magnesium</keyword>
<dbReference type="GO" id="GO:0046872">
    <property type="term" value="F:metal ion binding"/>
    <property type="evidence" value="ECO:0007669"/>
    <property type="project" value="UniProtKB-KW"/>
</dbReference>
<evidence type="ECO:0000256" key="2">
    <source>
        <dbReference type="ARBA" id="ARBA00007599"/>
    </source>
</evidence>
<organism evidence="11 12">
    <name type="scientific">Parachlamydia acanthamoebae</name>
    <dbReference type="NCBI Taxonomy" id="83552"/>
    <lineage>
        <taxon>Bacteria</taxon>
        <taxon>Pseudomonadati</taxon>
        <taxon>Chlamydiota</taxon>
        <taxon>Chlamydiia</taxon>
        <taxon>Parachlamydiales</taxon>
        <taxon>Parachlamydiaceae</taxon>
        <taxon>Parachlamydia</taxon>
    </lineage>
</organism>
<proteinExistence type="inferred from homology"/>
<evidence type="ECO:0000256" key="1">
    <source>
        <dbReference type="ARBA" id="ARBA00004496"/>
    </source>
</evidence>
<accession>A0A0C1EJ92</accession>
<sequence>MLARPHILFPSALKYGKIIISRDLEPYMMNSLKAAIYSSSSEEQTMQHAYQLGQSLVPNSIVCFHGDLGAGKTTFIKGLVSGATNCLPSEVNSPTFVYMNIYEGQKTVYHFDLYRLNHADEFLGMGFDDLLYANGICCIEWAERIQNLIPPHAISVTIQHTGEHERHIVIKPGQSI</sequence>
<dbReference type="AlphaFoldDB" id="A0A0C1EJ92"/>
<dbReference type="GO" id="GO:0002949">
    <property type="term" value="P:tRNA threonylcarbamoyladenosine modification"/>
    <property type="evidence" value="ECO:0007669"/>
    <property type="project" value="InterPro"/>
</dbReference>
<name>A0A0C1EJ92_9BACT</name>
<keyword evidence="5" id="KW-0819">tRNA processing</keyword>
<comment type="similarity">
    <text evidence="2">Belongs to the TsaE family.</text>
</comment>
<gene>
    <name evidence="11" type="ORF">DB43_AA00490</name>
</gene>
<evidence type="ECO:0000256" key="7">
    <source>
        <dbReference type="ARBA" id="ARBA00022741"/>
    </source>
</evidence>
<dbReference type="GO" id="GO:0005737">
    <property type="term" value="C:cytoplasm"/>
    <property type="evidence" value="ECO:0007669"/>
    <property type="project" value="UniProtKB-SubCell"/>
</dbReference>
<protein>
    <recommendedName>
        <fullName evidence="3">tRNA threonylcarbamoyladenosine biosynthesis protein TsaE</fullName>
    </recommendedName>
    <alternativeName>
        <fullName evidence="10">t(6)A37 threonylcarbamoyladenosine biosynthesis protein TsaE</fullName>
    </alternativeName>
</protein>
<dbReference type="GO" id="GO:0005524">
    <property type="term" value="F:ATP binding"/>
    <property type="evidence" value="ECO:0007669"/>
    <property type="project" value="UniProtKB-KW"/>
</dbReference>
<evidence type="ECO:0000256" key="10">
    <source>
        <dbReference type="ARBA" id="ARBA00032441"/>
    </source>
</evidence>
<evidence type="ECO:0000313" key="12">
    <source>
        <dbReference type="Proteomes" id="UP000031307"/>
    </source>
</evidence>
<dbReference type="InterPro" id="IPR027417">
    <property type="entry name" value="P-loop_NTPase"/>
</dbReference>
<evidence type="ECO:0000256" key="3">
    <source>
        <dbReference type="ARBA" id="ARBA00019010"/>
    </source>
</evidence>
<keyword evidence="4" id="KW-0963">Cytoplasm</keyword>
<reference evidence="11 12" key="1">
    <citation type="journal article" date="2014" name="Mol. Biol. Evol.">
        <title>Massive expansion of Ubiquitination-related gene families within the Chlamydiae.</title>
        <authorList>
            <person name="Domman D."/>
            <person name="Collingro A."/>
            <person name="Lagkouvardos I."/>
            <person name="Gehre L."/>
            <person name="Weinmaier T."/>
            <person name="Rattei T."/>
            <person name="Subtil A."/>
            <person name="Horn M."/>
        </authorList>
    </citation>
    <scope>NUCLEOTIDE SEQUENCE [LARGE SCALE GENOMIC DNA]</scope>
    <source>
        <strain evidence="11 12">OEW1</strain>
    </source>
</reference>
<dbReference type="PANTHER" id="PTHR33540">
    <property type="entry name" value="TRNA THREONYLCARBAMOYLADENOSINE BIOSYNTHESIS PROTEIN TSAE"/>
    <property type="match status" value="1"/>
</dbReference>
<evidence type="ECO:0000256" key="5">
    <source>
        <dbReference type="ARBA" id="ARBA00022694"/>
    </source>
</evidence>
<keyword evidence="8 11" id="KW-0067">ATP-binding</keyword>
<evidence type="ECO:0000313" key="11">
    <source>
        <dbReference type="EMBL" id="KIA76624.1"/>
    </source>
</evidence>
<keyword evidence="6" id="KW-0479">Metal-binding</keyword>